<sequence length="590" mass="66931">MYPTNRLILLLCCLLMCSTAGAQTVGTLLDSARFYKKGNAAKTITFAERAYTLAKEQQQTKEIGEGAFLAGVASYLRGNRDDALRWYMEADKQYEHIHDTLGMVHVYNELCILYLKIKKIPQAYSAINKAIELSRAINDLDQLATGCNNKGLIFMDTKVYDSATHYFTIAYTCYRSIRNSQGMAYSLDYLSSVSAATDEPEKALSYLKESIALLAAFGDKFGEAMSINNVGELLLQQHKPTEAIPYFKEANAKSKAIKFNYLEDNTCVMLADCYQQLGDYKTAFEYTQQHLALHDQMNNENLQKTVEELSAKYETGKKEQQNKLLTEQNERQSLQLSRTRIITAALLAISALIITLLYLFYNRNKLKQEARLQEELLAYEKARATAIVDAEENERQRLARELHDGIGQMLAATRRKIQTLVPTDAQQPDDLKDAIAYVDESIKEVRQLSHDMMPPWLRNKSLVQALEELAQRVKQTTNIEVYTEWVDTNNLQLEKMQVLMLYRSVQEMVGNVLRHSTATTLNIEVVNHDTELTLLVYDNGKGFDKEEVMKNGNGIGLKNIVSRINYVGGHLEIDSHPGQGTTYTIDLPHK</sequence>
<keyword evidence="6" id="KW-0004">4Fe-4S</keyword>
<organism evidence="23 24">
    <name type="scientific">Flavipsychrobacter stenotrophus</name>
    <dbReference type="NCBI Taxonomy" id="2077091"/>
    <lineage>
        <taxon>Bacteria</taxon>
        <taxon>Pseudomonadati</taxon>
        <taxon>Bacteroidota</taxon>
        <taxon>Chitinophagia</taxon>
        <taxon>Chitinophagales</taxon>
        <taxon>Chitinophagaceae</taxon>
        <taxon>Flavipsychrobacter</taxon>
    </lineage>
</organism>
<evidence type="ECO:0000256" key="16">
    <source>
        <dbReference type="ARBA" id="ARBA00023014"/>
    </source>
</evidence>
<keyword evidence="21" id="KW-0732">Signal</keyword>
<dbReference type="Gene3D" id="1.20.5.1930">
    <property type="match status" value="1"/>
</dbReference>
<feature type="transmembrane region" description="Helical" evidence="20">
    <location>
        <begin position="341"/>
        <end position="361"/>
    </location>
</feature>
<evidence type="ECO:0000256" key="8">
    <source>
        <dbReference type="ARBA" id="ARBA00022553"/>
    </source>
</evidence>
<evidence type="ECO:0000256" key="19">
    <source>
        <dbReference type="SAM" id="Coils"/>
    </source>
</evidence>
<name>A0A2S7SW66_9BACT</name>
<evidence type="ECO:0000256" key="20">
    <source>
        <dbReference type="SAM" id="Phobius"/>
    </source>
</evidence>
<dbReference type="GO" id="GO:0000155">
    <property type="term" value="F:phosphorelay sensor kinase activity"/>
    <property type="evidence" value="ECO:0007669"/>
    <property type="project" value="InterPro"/>
</dbReference>
<evidence type="ECO:0000256" key="12">
    <source>
        <dbReference type="ARBA" id="ARBA00022777"/>
    </source>
</evidence>
<dbReference type="GO" id="GO:0005524">
    <property type="term" value="F:ATP binding"/>
    <property type="evidence" value="ECO:0007669"/>
    <property type="project" value="UniProtKB-KW"/>
</dbReference>
<dbReference type="Pfam" id="PF07730">
    <property type="entry name" value="HisKA_3"/>
    <property type="match status" value="1"/>
</dbReference>
<keyword evidence="20" id="KW-0812">Transmembrane</keyword>
<keyword evidence="11" id="KW-0547">Nucleotide-binding</keyword>
<feature type="coiled-coil region" evidence="19">
    <location>
        <begin position="299"/>
        <end position="337"/>
    </location>
</feature>
<gene>
    <name evidence="23" type="ORF">CJD36_012405</name>
</gene>
<keyword evidence="12" id="KW-0418">Kinase</keyword>
<evidence type="ECO:0000256" key="9">
    <source>
        <dbReference type="ARBA" id="ARBA00022679"/>
    </source>
</evidence>
<reference evidence="23 24" key="1">
    <citation type="submission" date="2018-01" db="EMBL/GenBank/DDBJ databases">
        <title>A novel member of the phylum Bacteroidetes isolated from glacier ice.</title>
        <authorList>
            <person name="Liu Q."/>
            <person name="Xin Y.-H."/>
        </authorList>
    </citation>
    <scope>NUCLEOTIDE SEQUENCE [LARGE SCALE GENOMIC DNA]</scope>
    <source>
        <strain evidence="23 24">RB1R16</strain>
    </source>
</reference>
<dbReference type="AlphaFoldDB" id="A0A2S7SW66"/>
<keyword evidence="9" id="KW-0808">Transferase</keyword>
<evidence type="ECO:0000256" key="7">
    <source>
        <dbReference type="ARBA" id="ARBA00022490"/>
    </source>
</evidence>
<evidence type="ECO:0000259" key="22">
    <source>
        <dbReference type="PROSITE" id="PS50109"/>
    </source>
</evidence>
<dbReference type="InterPro" id="IPR005467">
    <property type="entry name" value="His_kinase_dom"/>
</dbReference>
<keyword evidence="20" id="KW-1133">Transmembrane helix</keyword>
<dbReference type="Pfam" id="PF02518">
    <property type="entry name" value="HATPase_c"/>
    <property type="match status" value="1"/>
</dbReference>
<evidence type="ECO:0000256" key="11">
    <source>
        <dbReference type="ARBA" id="ARBA00022741"/>
    </source>
</evidence>
<comment type="function">
    <text evidence="17">Member of the two-component regulatory system NreB/NreC involved in the control of dissimilatory nitrate/nitrite reduction in response to oxygen. NreB functions as a direct oxygen sensor histidine kinase which is autophosphorylated, in the absence of oxygen, probably at the conserved histidine residue, and transfers its phosphate group probably to a conserved aspartate residue of NreC. NreB/NreC activates the expression of the nitrate (narGHJI) and nitrite (nir) reductase operons, as well as the putative nitrate transporter gene narT.</text>
</comment>
<evidence type="ECO:0000256" key="18">
    <source>
        <dbReference type="ARBA" id="ARBA00030800"/>
    </source>
</evidence>
<comment type="catalytic activity">
    <reaction evidence="1">
        <text>ATP + protein L-histidine = ADP + protein N-phospho-L-histidine.</text>
        <dbReference type="EC" id="2.7.13.3"/>
    </reaction>
</comment>
<accession>A0A2S7SW66</accession>
<dbReference type="InterPro" id="IPR036890">
    <property type="entry name" value="HATPase_C_sf"/>
</dbReference>
<dbReference type="SUPFAM" id="SSF55874">
    <property type="entry name" value="ATPase domain of HSP90 chaperone/DNA topoisomerase II/histidine kinase"/>
    <property type="match status" value="1"/>
</dbReference>
<dbReference type="InterPro" id="IPR003594">
    <property type="entry name" value="HATPase_dom"/>
</dbReference>
<dbReference type="GO" id="GO:0016020">
    <property type="term" value="C:membrane"/>
    <property type="evidence" value="ECO:0007669"/>
    <property type="project" value="InterPro"/>
</dbReference>
<dbReference type="InterPro" id="IPR011990">
    <property type="entry name" value="TPR-like_helical_dom_sf"/>
</dbReference>
<dbReference type="SUPFAM" id="SSF48452">
    <property type="entry name" value="TPR-like"/>
    <property type="match status" value="2"/>
</dbReference>
<evidence type="ECO:0000256" key="15">
    <source>
        <dbReference type="ARBA" id="ARBA00023012"/>
    </source>
</evidence>
<dbReference type="PROSITE" id="PS50109">
    <property type="entry name" value="HIS_KIN"/>
    <property type="match status" value="1"/>
</dbReference>
<keyword evidence="7" id="KW-0963">Cytoplasm</keyword>
<keyword evidence="10" id="KW-0479">Metal-binding</keyword>
<dbReference type="SMART" id="SM00387">
    <property type="entry name" value="HATPase_c"/>
    <property type="match status" value="1"/>
</dbReference>
<feature type="domain" description="Histidine kinase" evidence="22">
    <location>
        <begin position="397"/>
        <end position="590"/>
    </location>
</feature>
<comment type="caution">
    <text evidence="23">The sequence shown here is derived from an EMBL/GenBank/DDBJ whole genome shotgun (WGS) entry which is preliminary data.</text>
</comment>
<evidence type="ECO:0000256" key="14">
    <source>
        <dbReference type="ARBA" id="ARBA00023004"/>
    </source>
</evidence>
<dbReference type="SMART" id="SM00028">
    <property type="entry name" value="TPR"/>
    <property type="match status" value="4"/>
</dbReference>
<keyword evidence="24" id="KW-1185">Reference proteome</keyword>
<dbReference type="InterPro" id="IPR050482">
    <property type="entry name" value="Sensor_HK_TwoCompSys"/>
</dbReference>
<dbReference type="PRINTS" id="PR00344">
    <property type="entry name" value="BCTRLSENSOR"/>
</dbReference>
<evidence type="ECO:0000313" key="24">
    <source>
        <dbReference type="Proteomes" id="UP000239872"/>
    </source>
</evidence>
<keyword evidence="8" id="KW-0597">Phosphoprotein</keyword>
<dbReference type="EC" id="2.7.13.3" evidence="4"/>
<dbReference type="PANTHER" id="PTHR24421">
    <property type="entry name" value="NITRATE/NITRITE SENSOR PROTEIN NARX-RELATED"/>
    <property type="match status" value="1"/>
</dbReference>
<dbReference type="PANTHER" id="PTHR24421:SF10">
    <property type="entry name" value="NITRATE_NITRITE SENSOR PROTEIN NARQ"/>
    <property type="match status" value="1"/>
</dbReference>
<evidence type="ECO:0000313" key="23">
    <source>
        <dbReference type="EMBL" id="PQJ10766.1"/>
    </source>
</evidence>
<dbReference type="Gene3D" id="3.30.565.10">
    <property type="entry name" value="Histidine kinase-like ATPase, C-terminal domain"/>
    <property type="match status" value="1"/>
</dbReference>
<evidence type="ECO:0000256" key="10">
    <source>
        <dbReference type="ARBA" id="ARBA00022723"/>
    </source>
</evidence>
<keyword evidence="20" id="KW-0472">Membrane</keyword>
<dbReference type="EMBL" id="PPSL01000003">
    <property type="protein sequence ID" value="PQJ10766.1"/>
    <property type="molecule type" value="Genomic_DNA"/>
</dbReference>
<evidence type="ECO:0000256" key="1">
    <source>
        <dbReference type="ARBA" id="ARBA00000085"/>
    </source>
</evidence>
<dbReference type="GO" id="GO:0046872">
    <property type="term" value="F:metal ion binding"/>
    <property type="evidence" value="ECO:0007669"/>
    <property type="project" value="UniProtKB-KW"/>
</dbReference>
<keyword evidence="16" id="KW-0411">Iron-sulfur</keyword>
<feature type="chain" id="PRO_5015516002" description="Oxygen sensor histidine kinase NreB" evidence="21">
    <location>
        <begin position="23"/>
        <end position="590"/>
    </location>
</feature>
<dbReference type="GO" id="GO:0005737">
    <property type="term" value="C:cytoplasm"/>
    <property type="evidence" value="ECO:0007669"/>
    <property type="project" value="UniProtKB-SubCell"/>
</dbReference>
<evidence type="ECO:0000256" key="5">
    <source>
        <dbReference type="ARBA" id="ARBA00017322"/>
    </source>
</evidence>
<evidence type="ECO:0000256" key="3">
    <source>
        <dbReference type="ARBA" id="ARBA00004496"/>
    </source>
</evidence>
<dbReference type="GO" id="GO:0051539">
    <property type="term" value="F:4 iron, 4 sulfur cluster binding"/>
    <property type="evidence" value="ECO:0007669"/>
    <property type="project" value="UniProtKB-KW"/>
</dbReference>
<evidence type="ECO:0000256" key="21">
    <source>
        <dbReference type="SAM" id="SignalP"/>
    </source>
</evidence>
<evidence type="ECO:0000256" key="13">
    <source>
        <dbReference type="ARBA" id="ARBA00022840"/>
    </source>
</evidence>
<proteinExistence type="predicted"/>
<evidence type="ECO:0000256" key="17">
    <source>
        <dbReference type="ARBA" id="ARBA00024827"/>
    </source>
</evidence>
<feature type="signal peptide" evidence="21">
    <location>
        <begin position="1"/>
        <end position="22"/>
    </location>
</feature>
<dbReference type="InterPro" id="IPR011712">
    <property type="entry name" value="Sig_transdc_His_kin_sub3_dim/P"/>
</dbReference>
<dbReference type="Pfam" id="PF13176">
    <property type="entry name" value="TPR_7"/>
    <property type="match status" value="1"/>
</dbReference>
<keyword evidence="19" id="KW-0175">Coiled coil</keyword>
<evidence type="ECO:0000256" key="2">
    <source>
        <dbReference type="ARBA" id="ARBA00001966"/>
    </source>
</evidence>
<comment type="subcellular location">
    <subcellularLocation>
        <location evidence="3">Cytoplasm</location>
    </subcellularLocation>
</comment>
<comment type="cofactor">
    <cofactor evidence="2">
        <name>[4Fe-4S] cluster</name>
        <dbReference type="ChEBI" id="CHEBI:49883"/>
    </cofactor>
</comment>
<evidence type="ECO:0000256" key="6">
    <source>
        <dbReference type="ARBA" id="ARBA00022485"/>
    </source>
</evidence>
<feature type="coiled-coil region" evidence="19">
    <location>
        <begin position="362"/>
        <end position="401"/>
    </location>
</feature>
<evidence type="ECO:0000256" key="4">
    <source>
        <dbReference type="ARBA" id="ARBA00012438"/>
    </source>
</evidence>
<dbReference type="Gene3D" id="1.25.40.10">
    <property type="entry name" value="Tetratricopeptide repeat domain"/>
    <property type="match status" value="2"/>
</dbReference>
<keyword evidence="14" id="KW-0408">Iron</keyword>
<protein>
    <recommendedName>
        <fullName evidence="5">Oxygen sensor histidine kinase NreB</fullName>
        <ecNumber evidence="4">2.7.13.3</ecNumber>
    </recommendedName>
    <alternativeName>
        <fullName evidence="18">Nitrogen regulation protein B</fullName>
    </alternativeName>
</protein>
<dbReference type="Proteomes" id="UP000239872">
    <property type="component" value="Unassembled WGS sequence"/>
</dbReference>
<keyword evidence="15" id="KW-0902">Two-component regulatory system</keyword>
<dbReference type="InterPro" id="IPR019734">
    <property type="entry name" value="TPR_rpt"/>
</dbReference>
<dbReference type="CDD" id="cd16917">
    <property type="entry name" value="HATPase_UhpB-NarQ-NarX-like"/>
    <property type="match status" value="1"/>
</dbReference>
<dbReference type="GO" id="GO:0046983">
    <property type="term" value="F:protein dimerization activity"/>
    <property type="evidence" value="ECO:0007669"/>
    <property type="project" value="InterPro"/>
</dbReference>
<keyword evidence="13" id="KW-0067">ATP-binding</keyword>
<dbReference type="InterPro" id="IPR004358">
    <property type="entry name" value="Sig_transdc_His_kin-like_C"/>
</dbReference>